<dbReference type="Gene3D" id="2.115.10.20">
    <property type="entry name" value="Glycosyl hydrolase domain, family 43"/>
    <property type="match status" value="1"/>
</dbReference>
<comment type="similarity">
    <text evidence="1 4">Belongs to the glycosyl hydrolase 32 family.</text>
</comment>
<keyword evidence="2 4" id="KW-0378">Hydrolase</keyword>
<dbReference type="PROSITE" id="PS00609">
    <property type="entry name" value="GLYCOSYL_HYDROL_F32"/>
    <property type="match status" value="1"/>
</dbReference>
<dbReference type="InterPro" id="IPR013320">
    <property type="entry name" value="ConA-like_dom_sf"/>
</dbReference>
<dbReference type="EMBL" id="CDPU01000041">
    <property type="protein sequence ID" value="CEO54293.1"/>
    <property type="molecule type" value="Genomic_DNA"/>
</dbReference>
<reference evidence="8" key="1">
    <citation type="submission" date="2015-01" db="EMBL/GenBank/DDBJ databases">
        <authorList>
            <person name="Durling Mikael"/>
        </authorList>
    </citation>
    <scope>NUCLEOTIDE SEQUENCE</scope>
</reference>
<dbReference type="GO" id="GO:0005987">
    <property type="term" value="P:sucrose catabolic process"/>
    <property type="evidence" value="ECO:0007669"/>
    <property type="project" value="TreeGrafter"/>
</dbReference>
<evidence type="ECO:0000256" key="1">
    <source>
        <dbReference type="ARBA" id="ARBA00009902"/>
    </source>
</evidence>
<evidence type="ECO:0000259" key="6">
    <source>
        <dbReference type="Pfam" id="PF00251"/>
    </source>
</evidence>
<dbReference type="InterPro" id="IPR001362">
    <property type="entry name" value="Glyco_hydro_32"/>
</dbReference>
<feature type="domain" description="Glycosyl hydrolase family 32 N-terminal" evidence="6">
    <location>
        <begin position="33"/>
        <end position="369"/>
    </location>
</feature>
<dbReference type="GO" id="GO:0004575">
    <property type="term" value="F:sucrose alpha-glucosidase activity"/>
    <property type="evidence" value="ECO:0007669"/>
    <property type="project" value="TreeGrafter"/>
</dbReference>
<dbReference type="InterPro" id="IPR018053">
    <property type="entry name" value="Glyco_hydro_32_AS"/>
</dbReference>
<dbReference type="FunFam" id="2.115.10.20:FF:000002">
    <property type="entry name" value="Invertase 2"/>
    <property type="match status" value="1"/>
</dbReference>
<dbReference type="SMART" id="SM00640">
    <property type="entry name" value="Glyco_32"/>
    <property type="match status" value="1"/>
</dbReference>
<proteinExistence type="inferred from homology"/>
<organism evidence="8">
    <name type="scientific">Bionectria ochroleuca</name>
    <name type="common">Gliocladium roseum</name>
    <dbReference type="NCBI Taxonomy" id="29856"/>
    <lineage>
        <taxon>Eukaryota</taxon>
        <taxon>Fungi</taxon>
        <taxon>Dikarya</taxon>
        <taxon>Ascomycota</taxon>
        <taxon>Pezizomycotina</taxon>
        <taxon>Sordariomycetes</taxon>
        <taxon>Hypocreomycetidae</taxon>
        <taxon>Hypocreales</taxon>
        <taxon>Bionectriaceae</taxon>
        <taxon>Clonostachys</taxon>
    </lineage>
</organism>
<evidence type="ECO:0000256" key="3">
    <source>
        <dbReference type="ARBA" id="ARBA00023295"/>
    </source>
</evidence>
<evidence type="ECO:0000313" key="8">
    <source>
        <dbReference type="EMBL" id="CEO54293.1"/>
    </source>
</evidence>
<feature type="chain" id="PRO_5002118360" description="Glycosyl hydrolase family 32 N-terminal domain-containing protein" evidence="5">
    <location>
        <begin position="22"/>
        <end position="526"/>
    </location>
</feature>
<evidence type="ECO:0000259" key="7">
    <source>
        <dbReference type="Pfam" id="PF08244"/>
    </source>
</evidence>
<dbReference type="InterPro" id="IPR013189">
    <property type="entry name" value="Glyco_hydro_32_C"/>
</dbReference>
<evidence type="ECO:0000256" key="4">
    <source>
        <dbReference type="RuleBase" id="RU362110"/>
    </source>
</evidence>
<dbReference type="AlphaFoldDB" id="A0A0B7KA11"/>
<protein>
    <recommendedName>
        <fullName evidence="9">Glycosyl hydrolase family 32 N-terminal domain-containing protein</fullName>
    </recommendedName>
</protein>
<dbReference type="Gene3D" id="2.60.120.560">
    <property type="entry name" value="Exo-inulinase, domain 1"/>
    <property type="match status" value="1"/>
</dbReference>
<dbReference type="SUPFAM" id="SSF49899">
    <property type="entry name" value="Concanavalin A-like lectins/glucanases"/>
    <property type="match status" value="1"/>
</dbReference>
<evidence type="ECO:0000256" key="2">
    <source>
        <dbReference type="ARBA" id="ARBA00022801"/>
    </source>
</evidence>
<dbReference type="PANTHER" id="PTHR42800:SF1">
    <property type="entry name" value="EXOINULINASE INUD (AFU_ORTHOLOGUE AFUA_5G00480)"/>
    <property type="match status" value="1"/>
</dbReference>
<feature type="domain" description="Glycosyl hydrolase family 32 C-terminal" evidence="7">
    <location>
        <begin position="385"/>
        <end position="514"/>
    </location>
</feature>
<dbReference type="InterPro" id="IPR023296">
    <property type="entry name" value="Glyco_hydro_beta-prop_sf"/>
</dbReference>
<keyword evidence="3 4" id="KW-0326">Glycosidase</keyword>
<dbReference type="SUPFAM" id="SSF75005">
    <property type="entry name" value="Arabinanase/levansucrase/invertase"/>
    <property type="match status" value="1"/>
</dbReference>
<sequence>MTACLRAAQVLGLFLLQMVSAQDYKEQYRPQYHYTPAKNWMNDPNGLIFHDGIYHLFYQYNPGGTTWGAMSWGHATSSDLAHWEHQPVALQARGFPDNITEMFFSGTAVADVNNTSGFGAGDKAPLVAMYTSYYPQAQTLPSGKSVEVNQQSQSIAYSLDDGFTWTTYDEGNPVLLSPPPEYADQIREFRDPGVFWHAASSKWVSVISLAQLHKLLIYTSDDLKEWELASEFGPENAVGGVWECPSLFPLPVDGDGGVKWVAQVGLNPGGPPGTPGSGTQYFVGDFDGTTFTADPESLQQTNWLDWGPDFYAALSFSGLPDTERVDIAWMNNWKYGGVIPTDPWRSAMSIPRKLSLETIDNTVTLVQSPVLDEEAGFTQHWDSVPAGVTKLNLTGKALDTTLTFTKSESTYFGIIVQATADLSEQTRIGYDFTTEQLFVNRTLSGVADFDGSFPGVYSAPLPSRNGTVTIRVLSDWSSVEVFGGQGEVSITAQIFPSDAAIESFLFSMDGPTSNIELEAREVHSVW</sequence>
<accession>A0A0B7KA11</accession>
<feature type="signal peptide" evidence="5">
    <location>
        <begin position="1"/>
        <end position="21"/>
    </location>
</feature>
<evidence type="ECO:0008006" key="9">
    <source>
        <dbReference type="Google" id="ProtNLM"/>
    </source>
</evidence>
<dbReference type="Pfam" id="PF00251">
    <property type="entry name" value="Glyco_hydro_32N"/>
    <property type="match status" value="1"/>
</dbReference>
<dbReference type="PANTHER" id="PTHR42800">
    <property type="entry name" value="EXOINULINASE INUD (AFU_ORTHOLOGUE AFUA_5G00480)"/>
    <property type="match status" value="1"/>
</dbReference>
<dbReference type="Pfam" id="PF08244">
    <property type="entry name" value="Glyco_hydro_32C"/>
    <property type="match status" value="1"/>
</dbReference>
<dbReference type="CDD" id="cd18622">
    <property type="entry name" value="GH32_Inu-like"/>
    <property type="match status" value="1"/>
</dbReference>
<gene>
    <name evidence="8" type="ORF">BN869_000010351_1</name>
</gene>
<evidence type="ECO:0000256" key="5">
    <source>
        <dbReference type="SAM" id="SignalP"/>
    </source>
</evidence>
<dbReference type="InterPro" id="IPR013148">
    <property type="entry name" value="Glyco_hydro_32_N"/>
</dbReference>
<name>A0A0B7KA11_BIOOC</name>
<keyword evidence="5" id="KW-0732">Signal</keyword>
<dbReference type="GO" id="GO:0005737">
    <property type="term" value="C:cytoplasm"/>
    <property type="evidence" value="ECO:0007669"/>
    <property type="project" value="TreeGrafter"/>
</dbReference>